<dbReference type="AlphaFoldDB" id="A0AAV7SNN5"/>
<dbReference type="SUPFAM" id="SSF75553">
    <property type="entry name" value="Smc hinge domain"/>
    <property type="match status" value="1"/>
</dbReference>
<organism evidence="4 5">
    <name type="scientific">Pleurodeles waltl</name>
    <name type="common">Iberian ribbed newt</name>
    <dbReference type="NCBI Taxonomy" id="8319"/>
    <lineage>
        <taxon>Eukaryota</taxon>
        <taxon>Metazoa</taxon>
        <taxon>Chordata</taxon>
        <taxon>Craniata</taxon>
        <taxon>Vertebrata</taxon>
        <taxon>Euteleostomi</taxon>
        <taxon>Amphibia</taxon>
        <taxon>Batrachia</taxon>
        <taxon>Caudata</taxon>
        <taxon>Salamandroidea</taxon>
        <taxon>Salamandridae</taxon>
        <taxon>Pleurodelinae</taxon>
        <taxon>Pleurodeles</taxon>
    </lineage>
</organism>
<dbReference type="FunFam" id="1.20.1060.20:FF:000001">
    <property type="entry name" value="Structural maintenance of chromosomes 1A"/>
    <property type="match status" value="1"/>
</dbReference>
<protein>
    <recommendedName>
        <fullName evidence="3">SMC hinge domain-containing protein</fullName>
    </recommendedName>
</protein>
<accession>A0AAV7SNN5</accession>
<dbReference type="EMBL" id="JANPWB010000008">
    <property type="protein sequence ID" value="KAJ1165645.1"/>
    <property type="molecule type" value="Genomic_DNA"/>
</dbReference>
<dbReference type="Proteomes" id="UP001066276">
    <property type="component" value="Chromosome 4_2"/>
</dbReference>
<reference evidence="4" key="1">
    <citation type="journal article" date="2022" name="bioRxiv">
        <title>Sequencing and chromosome-scale assembly of the giantPleurodeles waltlgenome.</title>
        <authorList>
            <person name="Brown T."/>
            <person name="Elewa A."/>
            <person name="Iarovenko S."/>
            <person name="Subramanian E."/>
            <person name="Araus A.J."/>
            <person name="Petzold A."/>
            <person name="Susuki M."/>
            <person name="Suzuki K.-i.T."/>
            <person name="Hayashi T."/>
            <person name="Toyoda A."/>
            <person name="Oliveira C."/>
            <person name="Osipova E."/>
            <person name="Leigh N.D."/>
            <person name="Simon A."/>
            <person name="Yun M.H."/>
        </authorList>
    </citation>
    <scope>NUCLEOTIDE SEQUENCE</scope>
    <source>
        <strain evidence="4">20211129_DDA</strain>
        <tissue evidence="4">Liver</tissue>
    </source>
</reference>
<dbReference type="Pfam" id="PF06470">
    <property type="entry name" value="SMC_hinge"/>
    <property type="match status" value="1"/>
</dbReference>
<dbReference type="GO" id="GO:0003677">
    <property type="term" value="F:DNA binding"/>
    <property type="evidence" value="ECO:0007669"/>
    <property type="project" value="TreeGrafter"/>
</dbReference>
<dbReference type="SMART" id="SM00968">
    <property type="entry name" value="SMC_hinge"/>
    <property type="match status" value="1"/>
</dbReference>
<dbReference type="FunFam" id="3.30.70.1620:FF:000001">
    <property type="entry name" value="Structural maintenance of chromosomes 1B"/>
    <property type="match status" value="1"/>
</dbReference>
<dbReference type="GO" id="GO:0005634">
    <property type="term" value="C:nucleus"/>
    <property type="evidence" value="ECO:0007669"/>
    <property type="project" value="TreeGrafter"/>
</dbReference>
<dbReference type="InterPro" id="IPR036277">
    <property type="entry name" value="SMC_hinge_sf"/>
</dbReference>
<comment type="caution">
    <text evidence="4">The sequence shown here is derived from an EMBL/GenBank/DDBJ whole genome shotgun (WGS) entry which is preliminary data.</text>
</comment>
<keyword evidence="2" id="KW-0158">Chromosome</keyword>
<dbReference type="GO" id="GO:0030893">
    <property type="term" value="C:meiotic cohesin complex"/>
    <property type="evidence" value="ECO:0007669"/>
    <property type="project" value="TreeGrafter"/>
</dbReference>
<feature type="domain" description="SMC hinge" evidence="3">
    <location>
        <begin position="44"/>
        <end position="160"/>
    </location>
</feature>
<evidence type="ECO:0000313" key="4">
    <source>
        <dbReference type="EMBL" id="KAJ1165645.1"/>
    </source>
</evidence>
<gene>
    <name evidence="4" type="ORF">NDU88_006063</name>
</gene>
<dbReference type="GO" id="GO:0005524">
    <property type="term" value="F:ATP binding"/>
    <property type="evidence" value="ECO:0007669"/>
    <property type="project" value="InterPro"/>
</dbReference>
<evidence type="ECO:0000256" key="2">
    <source>
        <dbReference type="ARBA" id="ARBA00022454"/>
    </source>
</evidence>
<dbReference type="Gene3D" id="1.20.1060.20">
    <property type="match status" value="1"/>
</dbReference>
<evidence type="ECO:0000256" key="1">
    <source>
        <dbReference type="ARBA" id="ARBA00004286"/>
    </source>
</evidence>
<evidence type="ECO:0000259" key="3">
    <source>
        <dbReference type="SMART" id="SM00968"/>
    </source>
</evidence>
<name>A0AAV7SNN5_PLEWA</name>
<comment type="subcellular location">
    <subcellularLocation>
        <location evidence="1">Chromosome</location>
    </subcellularLocation>
</comment>
<keyword evidence="5" id="KW-1185">Reference proteome</keyword>
<proteinExistence type="predicted"/>
<dbReference type="GO" id="GO:0007062">
    <property type="term" value="P:sister chromatid cohesion"/>
    <property type="evidence" value="ECO:0007669"/>
    <property type="project" value="TreeGrafter"/>
</dbReference>
<dbReference type="InterPro" id="IPR010935">
    <property type="entry name" value="SMC_hinge"/>
</dbReference>
<dbReference type="Gene3D" id="3.30.70.1620">
    <property type="match status" value="1"/>
</dbReference>
<dbReference type="PANTHER" id="PTHR18937">
    <property type="entry name" value="STRUCTURAL MAINTENANCE OF CHROMOSOMES SMC FAMILY MEMBER"/>
    <property type="match status" value="1"/>
</dbReference>
<dbReference type="PANTHER" id="PTHR18937:SF147">
    <property type="entry name" value="STRUCTURAL MAINTENANCE OF CHROMOSOMES PROTEIN 1B"/>
    <property type="match status" value="1"/>
</dbReference>
<evidence type="ECO:0000313" key="5">
    <source>
        <dbReference type="Proteomes" id="UP001066276"/>
    </source>
</evidence>
<sequence length="279" mass="31722">MVEVNEELNSIMSDLQSARIDYHEGSRQKMRAEILESLKRMFPELVFGRLLDLCHPIHKKYQLAVTKVFGRYMTAIIVSTEKCARDCIRFLKEERAEPETFLALDYLDIKPINEKLREIRGAKMMIDVVQTAIPQLRKVIQFVCTNALVCETIKEAKQIAFDGSERIKTVALDGTLFSKSGVISGGSSDLRFKARLWDEKELNEMKTIRDQLLNELRVSTPKGRLAVIAECTLFGLRVELQILVLGKQVEYSLSQCVYARAASFAVDVFNRGVDVHTEG</sequence>